<feature type="compositionally biased region" description="Low complexity" evidence="1">
    <location>
        <begin position="164"/>
        <end position="183"/>
    </location>
</feature>
<dbReference type="SMART" id="SM00713">
    <property type="entry name" value="GYR"/>
    <property type="match status" value="2"/>
</dbReference>
<name>A0A6J2TZV8_DROLE</name>
<reference evidence="3" key="1">
    <citation type="submission" date="2025-08" db="UniProtKB">
        <authorList>
            <consortium name="RefSeq"/>
        </authorList>
    </citation>
    <scope>IDENTIFICATION</scope>
    <source>
        <strain evidence="3">11010-0011.00</strain>
        <tissue evidence="3">Whole body</tissue>
    </source>
</reference>
<accession>A0A6J2TZV8</accession>
<evidence type="ECO:0000256" key="1">
    <source>
        <dbReference type="SAM" id="MobiDB-lite"/>
    </source>
</evidence>
<protein>
    <submittedName>
        <fullName evidence="3">Uncharacterized protein LOC115628425</fullName>
    </submittedName>
</protein>
<feature type="region of interest" description="Disordered" evidence="1">
    <location>
        <begin position="164"/>
        <end position="187"/>
    </location>
</feature>
<organism evidence="2 3">
    <name type="scientific">Drosophila lebanonensis</name>
    <name type="common">Fruit fly</name>
    <name type="synonym">Scaptodrosophila lebanonensis</name>
    <dbReference type="NCBI Taxonomy" id="7225"/>
    <lineage>
        <taxon>Eukaryota</taxon>
        <taxon>Metazoa</taxon>
        <taxon>Ecdysozoa</taxon>
        <taxon>Arthropoda</taxon>
        <taxon>Hexapoda</taxon>
        <taxon>Insecta</taxon>
        <taxon>Pterygota</taxon>
        <taxon>Neoptera</taxon>
        <taxon>Endopterygota</taxon>
        <taxon>Diptera</taxon>
        <taxon>Brachycera</taxon>
        <taxon>Muscomorpha</taxon>
        <taxon>Ephydroidea</taxon>
        <taxon>Drosophilidae</taxon>
        <taxon>Scaptodrosophila</taxon>
    </lineage>
</organism>
<sequence>MPRMPSVTEKHGCCLSYQDAGVGKNLNGIIGLNWHKKIFALGSVLTFSAVASAAFASPLSSLRQRRDVSELATNSAEYLPPAADAADAAILPEPESAPLGDEGYEYRAVRRLKLRHRNRRDVSHLPRQYLPPNNMYLPPAAADDTEEVISAAEPKVAREYLPPTVEQTEAPETEAPATEAPAADLEEPDVRVVDVPQPSGELLDDGYHYNKPAEVPTLREATMEYLPPVAPPVEDEESVVVEGPADGASAALAQDGYHYRAVRRYRF</sequence>
<dbReference type="InterPro" id="IPR004011">
    <property type="entry name" value="Gyr_motif"/>
</dbReference>
<evidence type="ECO:0000313" key="2">
    <source>
        <dbReference type="Proteomes" id="UP000504634"/>
    </source>
</evidence>
<keyword evidence="2" id="KW-1185">Reference proteome</keyword>
<dbReference type="GeneID" id="115628425"/>
<dbReference type="OrthoDB" id="7882929at2759"/>
<dbReference type="AlphaFoldDB" id="A0A6J2TZV8"/>
<proteinExistence type="predicted"/>
<evidence type="ECO:0000313" key="3">
    <source>
        <dbReference type="RefSeq" id="XP_030380372.1"/>
    </source>
</evidence>
<dbReference type="RefSeq" id="XP_030380372.1">
    <property type="nucleotide sequence ID" value="XM_030524512.1"/>
</dbReference>
<dbReference type="Proteomes" id="UP000504634">
    <property type="component" value="Unplaced"/>
</dbReference>
<dbReference type="Pfam" id="PF02756">
    <property type="entry name" value="GYR"/>
    <property type="match status" value="1"/>
</dbReference>
<gene>
    <name evidence="3" type="primary">LOC115628425</name>
</gene>